<protein>
    <submittedName>
        <fullName evidence="11">Type IV pilus secretin PilQ</fullName>
    </submittedName>
</protein>
<sequence>MTNNRIAAATSPTDMWGRTMSTIKTGYRTAWCLALTLFASSALAQTQVTSTDYSTGDDGTVTITMQTSGSEPAVSVFATDSPPRIVLDMSDTTSTVDSTPVQVNSGNVSSYSTLSAGGRTRVLVELSQSAEFDYSTSGGRVSLTVANGQAVAAAASTEARRSLGSYNVNAIDFRRGEDGQSRVIVGLDGEGASVAVNAGAGTLNVEIFNSDLPENLNQVLDVVDFATPVQIIDVSQRNESVRLEMMVAGVYEHLAYQSGNDVIIEVQAVEPLSQSGPEEVQLYEDREYTGARVTFNFQDIPVRSVLQLIADVSDLNIVVADNVSGNLTLRLTNVPWDQALDIILDARNLDKRENGNVIWIAPTSDIAAREQELLQAQQDRRELEPLVTAMLSVSYATAEDMKLLIEESSQSGGPGGPGLGQNLDDRGLLSTRGSVSIDPRTNTLLITDTQDRIEAIQNLVTELDRPVRQVQIESRIVIASSDFSHELGVRFGVNALHDGSNILAIGGDGDAADLINPATNPRDDGLIDIPGTPDRYNVNLPVTTSGAGTIGLSFLTGNFLIDLELSALEAEGEGEVISTPRVVTANQAEAFIQQGVEIPYEESTSSGASSVQFKEAVLELRVTPLITPDNRVQLDLNVKQDTVGEIFQTGRGGSVPSIDTRELGTSVLVNNGETVVLGGIFQDERSRSTDKVPYLADIPGVGNLFKRRSNSTQKRELLIFVSPTIVEDRPLVN</sequence>
<dbReference type="InterPro" id="IPR038591">
    <property type="entry name" value="NolW-like_sf"/>
</dbReference>
<dbReference type="Gene3D" id="3.30.1370.130">
    <property type="match status" value="1"/>
</dbReference>
<feature type="domain" description="Secretin/TonB short N-terminal" evidence="10">
    <location>
        <begin position="315"/>
        <end position="363"/>
    </location>
</feature>
<dbReference type="NCBIfam" id="TIGR02515">
    <property type="entry name" value="IV_pilus_PilQ"/>
    <property type="match status" value="1"/>
</dbReference>
<proteinExistence type="inferred from homology"/>
<dbReference type="AlphaFoldDB" id="A0A5N0TBR7"/>
<dbReference type="InterPro" id="IPR005644">
    <property type="entry name" value="NolW-like"/>
</dbReference>
<keyword evidence="2 8" id="KW-0813">Transport</keyword>
<dbReference type="PRINTS" id="PR00811">
    <property type="entry name" value="BCTERIALGSPD"/>
</dbReference>
<dbReference type="InterPro" id="IPR051808">
    <property type="entry name" value="Type_IV_pilus_biogenesis"/>
</dbReference>
<evidence type="ECO:0000256" key="6">
    <source>
        <dbReference type="ARBA" id="ARBA00023237"/>
    </source>
</evidence>
<dbReference type="Gene3D" id="2.60.40.3470">
    <property type="match status" value="1"/>
</dbReference>
<feature type="signal peptide" evidence="9">
    <location>
        <begin position="1"/>
        <end position="44"/>
    </location>
</feature>
<evidence type="ECO:0000256" key="2">
    <source>
        <dbReference type="ARBA" id="ARBA00022448"/>
    </source>
</evidence>
<dbReference type="Pfam" id="PF03958">
    <property type="entry name" value="Secretin_N"/>
    <property type="match status" value="1"/>
</dbReference>
<evidence type="ECO:0000313" key="12">
    <source>
        <dbReference type="Proteomes" id="UP000325372"/>
    </source>
</evidence>
<comment type="similarity">
    <text evidence="7">Belongs to the bacterial secretin family.</text>
</comment>
<evidence type="ECO:0000256" key="7">
    <source>
        <dbReference type="RuleBase" id="RU004003"/>
    </source>
</evidence>
<dbReference type="InterPro" id="IPR011662">
    <property type="entry name" value="Secretin/TonB_short_N"/>
</dbReference>
<dbReference type="PANTHER" id="PTHR30604:SF1">
    <property type="entry name" value="DNA UTILIZATION PROTEIN HOFQ"/>
    <property type="match status" value="1"/>
</dbReference>
<dbReference type="Proteomes" id="UP000325372">
    <property type="component" value="Unassembled WGS sequence"/>
</dbReference>
<keyword evidence="4" id="KW-0653">Protein transport</keyword>
<comment type="caution">
    <text evidence="11">The sequence shown here is derived from an EMBL/GenBank/DDBJ whole genome shotgun (WGS) entry which is preliminary data.</text>
</comment>
<dbReference type="InterPro" id="IPR004846">
    <property type="entry name" value="T2SS/T3SS_dom"/>
</dbReference>
<dbReference type="GO" id="GO:0009306">
    <property type="term" value="P:protein secretion"/>
    <property type="evidence" value="ECO:0007669"/>
    <property type="project" value="InterPro"/>
</dbReference>
<comment type="subcellular location">
    <subcellularLocation>
        <location evidence="8">Cell outer membrane</location>
    </subcellularLocation>
    <subcellularLocation>
        <location evidence="1">Membrane</location>
    </subcellularLocation>
</comment>
<dbReference type="Pfam" id="PF00263">
    <property type="entry name" value="Secretin"/>
    <property type="match status" value="1"/>
</dbReference>
<evidence type="ECO:0000313" key="11">
    <source>
        <dbReference type="EMBL" id="KAA9131266.1"/>
    </source>
</evidence>
<dbReference type="Pfam" id="PF11741">
    <property type="entry name" value="AMIN"/>
    <property type="match status" value="2"/>
</dbReference>
<dbReference type="SMART" id="SM00965">
    <property type="entry name" value="STN"/>
    <property type="match status" value="1"/>
</dbReference>
<dbReference type="EMBL" id="VYXP01000005">
    <property type="protein sequence ID" value="KAA9131266.1"/>
    <property type="molecule type" value="Genomic_DNA"/>
</dbReference>
<evidence type="ECO:0000256" key="9">
    <source>
        <dbReference type="SAM" id="SignalP"/>
    </source>
</evidence>
<evidence type="ECO:0000256" key="3">
    <source>
        <dbReference type="ARBA" id="ARBA00022729"/>
    </source>
</evidence>
<keyword evidence="5" id="KW-0472">Membrane</keyword>
<accession>A0A5N0TBR7</accession>
<reference evidence="11 12" key="1">
    <citation type="submission" date="2019-09" db="EMBL/GenBank/DDBJ databases">
        <title>Wenzhouxiangella sp. Genome sequencing and assembly.</title>
        <authorList>
            <person name="Zhang R."/>
        </authorList>
    </citation>
    <scope>NUCLEOTIDE SEQUENCE [LARGE SCALE GENOMIC DNA]</scope>
    <source>
        <strain evidence="11 12">W260</strain>
    </source>
</reference>
<keyword evidence="6" id="KW-0998">Cell outer membrane</keyword>
<dbReference type="PANTHER" id="PTHR30604">
    <property type="entry name" value="PROTEIN TRANSPORT PROTEIN HOFQ"/>
    <property type="match status" value="1"/>
</dbReference>
<evidence type="ECO:0000256" key="1">
    <source>
        <dbReference type="ARBA" id="ARBA00004370"/>
    </source>
</evidence>
<dbReference type="Gene3D" id="2.60.40.3500">
    <property type="match status" value="1"/>
</dbReference>
<dbReference type="PRINTS" id="PR01032">
    <property type="entry name" value="PHAGEIV"/>
</dbReference>
<dbReference type="InterPro" id="IPR001775">
    <property type="entry name" value="GspD/PilQ"/>
</dbReference>
<dbReference type="InterPro" id="IPR013355">
    <property type="entry name" value="Pilus_4_PilQ"/>
</dbReference>
<feature type="chain" id="PRO_5024419502" evidence="9">
    <location>
        <begin position="45"/>
        <end position="733"/>
    </location>
</feature>
<organism evidence="11 12">
    <name type="scientific">Marinihelvus fidelis</name>
    <dbReference type="NCBI Taxonomy" id="2613842"/>
    <lineage>
        <taxon>Bacteria</taxon>
        <taxon>Pseudomonadati</taxon>
        <taxon>Pseudomonadota</taxon>
        <taxon>Gammaproteobacteria</taxon>
        <taxon>Chromatiales</taxon>
        <taxon>Wenzhouxiangellaceae</taxon>
        <taxon>Marinihelvus</taxon>
    </lineage>
</organism>
<dbReference type="GO" id="GO:0009279">
    <property type="term" value="C:cell outer membrane"/>
    <property type="evidence" value="ECO:0007669"/>
    <property type="project" value="UniProtKB-SubCell"/>
</dbReference>
<evidence type="ECO:0000256" key="8">
    <source>
        <dbReference type="RuleBase" id="RU004004"/>
    </source>
</evidence>
<evidence type="ECO:0000256" key="4">
    <source>
        <dbReference type="ARBA" id="ARBA00022927"/>
    </source>
</evidence>
<evidence type="ECO:0000259" key="10">
    <source>
        <dbReference type="SMART" id="SM00965"/>
    </source>
</evidence>
<keyword evidence="3 9" id="KW-0732">Signal</keyword>
<keyword evidence="12" id="KW-1185">Reference proteome</keyword>
<dbReference type="InterPro" id="IPR021731">
    <property type="entry name" value="AMIN_dom"/>
</dbReference>
<evidence type="ECO:0000256" key="5">
    <source>
        <dbReference type="ARBA" id="ARBA00023136"/>
    </source>
</evidence>
<dbReference type="Pfam" id="PF07660">
    <property type="entry name" value="STN"/>
    <property type="match status" value="1"/>
</dbReference>
<gene>
    <name evidence="11" type="ORF">F3N42_08025</name>
</gene>
<dbReference type="Gene3D" id="3.30.1370.120">
    <property type="match status" value="1"/>
</dbReference>
<name>A0A5N0TBR7_9GAMM</name>